<gene>
    <name evidence="2" type="ORF">JCM19235_4675</name>
</gene>
<reference evidence="2 3" key="2">
    <citation type="submission" date="2014-09" db="EMBL/GenBank/DDBJ databases">
        <authorList>
            <consortium name="NBRP consortium"/>
            <person name="Sawabe T."/>
            <person name="Meirelles P."/>
            <person name="Nakanishi M."/>
            <person name="Sayaka M."/>
            <person name="Hattori M."/>
            <person name="Ohkuma M."/>
        </authorList>
    </citation>
    <scope>NUCLEOTIDE SEQUENCE [LARGE SCALE GENOMIC DNA]</scope>
    <source>
        <strain evidence="3">JCM19235</strain>
    </source>
</reference>
<organism evidence="2 3">
    <name type="scientific">Vibrio maritimus</name>
    <dbReference type="NCBI Taxonomy" id="990268"/>
    <lineage>
        <taxon>Bacteria</taxon>
        <taxon>Pseudomonadati</taxon>
        <taxon>Pseudomonadota</taxon>
        <taxon>Gammaproteobacteria</taxon>
        <taxon>Vibrionales</taxon>
        <taxon>Vibrionaceae</taxon>
        <taxon>Vibrio</taxon>
    </lineage>
</organism>
<evidence type="ECO:0000313" key="2">
    <source>
        <dbReference type="EMBL" id="GAL22717.1"/>
    </source>
</evidence>
<evidence type="ECO:0000256" key="1">
    <source>
        <dbReference type="SAM" id="MobiDB-lite"/>
    </source>
</evidence>
<accession>A0A090STM7</accession>
<protein>
    <submittedName>
        <fullName evidence="2">Uncharacterized protein</fullName>
    </submittedName>
</protein>
<keyword evidence="3" id="KW-1185">Reference proteome</keyword>
<feature type="compositionally biased region" description="Basic and acidic residues" evidence="1">
    <location>
        <begin position="50"/>
        <end position="61"/>
    </location>
</feature>
<proteinExistence type="predicted"/>
<evidence type="ECO:0000313" key="3">
    <source>
        <dbReference type="Proteomes" id="UP000029228"/>
    </source>
</evidence>
<dbReference type="Proteomes" id="UP000029228">
    <property type="component" value="Unassembled WGS sequence"/>
</dbReference>
<reference evidence="2 3" key="1">
    <citation type="submission" date="2014-09" db="EMBL/GenBank/DDBJ databases">
        <title>Vibrio maritimus JCM 19235. (C45) whole genome shotgun sequence.</title>
        <authorList>
            <person name="Sawabe T."/>
            <person name="Meirelles P."/>
            <person name="Nakanishi M."/>
            <person name="Sayaka M."/>
            <person name="Hattori M."/>
            <person name="Ohkuma M."/>
        </authorList>
    </citation>
    <scope>NUCLEOTIDE SEQUENCE [LARGE SCALE GENOMIC DNA]</scope>
    <source>
        <strain evidence="3">JCM19235</strain>
    </source>
</reference>
<comment type="caution">
    <text evidence="2">The sequence shown here is derived from an EMBL/GenBank/DDBJ whole genome shotgun (WGS) entry which is preliminary data.</text>
</comment>
<feature type="compositionally biased region" description="Low complexity" evidence="1">
    <location>
        <begin position="29"/>
        <end position="44"/>
    </location>
</feature>
<dbReference type="EMBL" id="BBMR01000015">
    <property type="protein sequence ID" value="GAL22717.1"/>
    <property type="molecule type" value="Genomic_DNA"/>
</dbReference>
<dbReference type="STRING" id="990268.JCM19235_4675"/>
<sequence length="61" mass="6959">MGITTKTPMETMEESLEVKEQWVANSTPSDKQSLKSQSQQASSSPVLEQYGKKYHEDFDFD</sequence>
<feature type="region of interest" description="Disordered" evidence="1">
    <location>
        <begin position="1"/>
        <end position="61"/>
    </location>
</feature>
<name>A0A090STM7_9VIBR</name>
<dbReference type="AlphaFoldDB" id="A0A090STM7"/>